<dbReference type="EMBL" id="FOSF01000010">
    <property type="protein sequence ID" value="SFJ96565.1"/>
    <property type="molecule type" value="Genomic_DNA"/>
</dbReference>
<dbReference type="PANTHER" id="PTHR30486">
    <property type="entry name" value="TWITCHING MOTILITY PROTEIN PILT"/>
    <property type="match status" value="1"/>
</dbReference>
<dbReference type="CDD" id="cd01130">
    <property type="entry name" value="VirB11-like_ATPase"/>
    <property type="match status" value="1"/>
</dbReference>
<evidence type="ECO:0000259" key="2">
    <source>
        <dbReference type="Pfam" id="PF00437"/>
    </source>
</evidence>
<evidence type="ECO:0000313" key="3">
    <source>
        <dbReference type="EMBL" id="SFJ96565.1"/>
    </source>
</evidence>
<organism evidence="3 4">
    <name type="scientific">Succinivibrio dextrinosolvens</name>
    <dbReference type="NCBI Taxonomy" id="83771"/>
    <lineage>
        <taxon>Bacteria</taxon>
        <taxon>Pseudomonadati</taxon>
        <taxon>Pseudomonadota</taxon>
        <taxon>Gammaproteobacteria</taxon>
        <taxon>Aeromonadales</taxon>
        <taxon>Succinivibrionaceae</taxon>
        <taxon>Succinivibrio</taxon>
    </lineage>
</organism>
<dbReference type="GO" id="GO:0016887">
    <property type="term" value="F:ATP hydrolysis activity"/>
    <property type="evidence" value="ECO:0007669"/>
    <property type="project" value="InterPro"/>
</dbReference>
<gene>
    <name evidence="3" type="ORF">SAMN04487865_101041</name>
</gene>
<reference evidence="3 4" key="1">
    <citation type="submission" date="2016-10" db="EMBL/GenBank/DDBJ databases">
        <authorList>
            <person name="Varghese N."/>
            <person name="Submissions S."/>
        </authorList>
    </citation>
    <scope>NUCLEOTIDE SEQUENCE [LARGE SCALE GENOMIC DNA]</scope>
    <source>
        <strain evidence="3 4">22B</strain>
    </source>
</reference>
<dbReference type="InterPro" id="IPR050921">
    <property type="entry name" value="T4SS_GSP_E_ATPase"/>
</dbReference>
<feature type="domain" description="Bacterial type II secretion system protein E" evidence="2">
    <location>
        <begin position="88"/>
        <end position="288"/>
    </location>
</feature>
<dbReference type="Gene3D" id="3.30.450.90">
    <property type="match status" value="1"/>
</dbReference>
<accession>A0A662Z866</accession>
<dbReference type="PANTHER" id="PTHR30486:SF6">
    <property type="entry name" value="TYPE IV PILUS RETRACTATION ATPASE PILT"/>
    <property type="match status" value="1"/>
</dbReference>
<keyword evidence="4" id="KW-1185">Reference proteome</keyword>
<dbReference type="SUPFAM" id="SSF52540">
    <property type="entry name" value="P-loop containing nucleoside triphosphate hydrolases"/>
    <property type="match status" value="1"/>
</dbReference>
<sequence>MNTDHTRIKENLYRSLYEGLGESVVSALDSGLVEELMLNPDGRFFVKYTDGTIVQEDNFTKARAEIVVRTIASLNDREIDEEAPMLECELERFSARFSALMPPLSRGTSFTLRVLKALNLSFDELLLSGFIKDSQARAINSLIEKRKNFLICGQTGCGKTSFINSILNRITKLDPACRIICIEDTPELKLSADNCVNLFTCTKTSMSDLVRASLRFSPDRIVVGEIRSIEALDMIDAFSTGHKGGVASIHAGSALQCLDRLKLLISRHPYAPAKGIDELIALSLDAVIVLGKRPYRHVESIVLVKGYSNNAYVLEEIGI</sequence>
<dbReference type="Proteomes" id="UP000243374">
    <property type="component" value="Unassembled WGS sequence"/>
</dbReference>
<dbReference type="Gene3D" id="3.40.50.300">
    <property type="entry name" value="P-loop containing nucleotide triphosphate hydrolases"/>
    <property type="match status" value="1"/>
</dbReference>
<dbReference type="InterPro" id="IPR027417">
    <property type="entry name" value="P-loop_NTPase"/>
</dbReference>
<dbReference type="RefSeq" id="WP_074839854.1">
    <property type="nucleotide sequence ID" value="NZ_CP047056.1"/>
</dbReference>
<dbReference type="InterPro" id="IPR001482">
    <property type="entry name" value="T2SS/T4SS_dom"/>
</dbReference>
<proteinExistence type="inferred from homology"/>
<evidence type="ECO:0000256" key="1">
    <source>
        <dbReference type="ARBA" id="ARBA00006611"/>
    </source>
</evidence>
<evidence type="ECO:0000313" key="4">
    <source>
        <dbReference type="Proteomes" id="UP000243374"/>
    </source>
</evidence>
<dbReference type="AlphaFoldDB" id="A0A662Z866"/>
<name>A0A662Z866_9GAMM</name>
<protein>
    <submittedName>
        <fullName evidence="3">Type IV secretion system protein VirB11</fullName>
    </submittedName>
</protein>
<dbReference type="Pfam" id="PF00437">
    <property type="entry name" value="T2SSE"/>
    <property type="match status" value="1"/>
</dbReference>
<comment type="similarity">
    <text evidence="1">Belongs to the GSP E family.</text>
</comment>